<dbReference type="InterPro" id="IPR003594">
    <property type="entry name" value="HATPase_dom"/>
</dbReference>
<evidence type="ECO:0000313" key="4">
    <source>
        <dbReference type="Proteomes" id="UP000221394"/>
    </source>
</evidence>
<dbReference type="SUPFAM" id="SSF55874">
    <property type="entry name" value="ATPase domain of HSP90 chaperone/DNA topoisomerase II/histidine kinase"/>
    <property type="match status" value="1"/>
</dbReference>
<sequence>MQHALEIEPHFAAIAPARRWAHDLLSEAGIEGETLNVMILLVSEVVTNAVAHAVPPVSLVIDVDDERARVEVRDCARDLPIIKHPPPTQPGGRGVALVDMLATRWGVAYDELDGQLKSVWFEVAR</sequence>
<keyword evidence="3" id="KW-0418">Kinase</keyword>
<keyword evidence="1" id="KW-0723">Serine/threonine-protein kinase</keyword>
<dbReference type="Proteomes" id="UP000221394">
    <property type="component" value="Unassembled WGS sequence"/>
</dbReference>
<dbReference type="GO" id="GO:0004674">
    <property type="term" value="F:protein serine/threonine kinase activity"/>
    <property type="evidence" value="ECO:0007669"/>
    <property type="project" value="UniProtKB-KW"/>
</dbReference>
<dbReference type="Gene3D" id="3.30.565.10">
    <property type="entry name" value="Histidine kinase-like ATPase, C-terminal domain"/>
    <property type="match status" value="1"/>
</dbReference>
<dbReference type="PANTHER" id="PTHR35526">
    <property type="entry name" value="ANTI-SIGMA-F FACTOR RSBW-RELATED"/>
    <property type="match status" value="1"/>
</dbReference>
<dbReference type="PANTHER" id="PTHR35526:SF3">
    <property type="entry name" value="ANTI-SIGMA-F FACTOR RSBW"/>
    <property type="match status" value="1"/>
</dbReference>
<accession>A0A2A9EFF1</accession>
<reference evidence="3 4" key="1">
    <citation type="submission" date="2017-10" db="EMBL/GenBank/DDBJ databases">
        <title>Sequencing the genomes of 1000 actinobacteria strains.</title>
        <authorList>
            <person name="Klenk H.-P."/>
        </authorList>
    </citation>
    <scope>NUCLEOTIDE SEQUENCE [LARGE SCALE GENOMIC DNA]</scope>
    <source>
        <strain evidence="3 4">DSM 21574</strain>
    </source>
</reference>
<dbReference type="Pfam" id="PF13581">
    <property type="entry name" value="HATPase_c_2"/>
    <property type="match status" value="1"/>
</dbReference>
<feature type="domain" description="Histidine kinase/HSP90-like ATPase" evidence="2">
    <location>
        <begin position="12"/>
        <end position="109"/>
    </location>
</feature>
<dbReference type="AlphaFoldDB" id="A0A2A9EFF1"/>
<protein>
    <submittedName>
        <fullName evidence="3">Anti-sigma regulatory factor (Ser/Thr protein kinase)</fullName>
    </submittedName>
</protein>
<dbReference type="InterPro" id="IPR036890">
    <property type="entry name" value="HATPase_C_sf"/>
</dbReference>
<dbReference type="InterPro" id="IPR050267">
    <property type="entry name" value="Anti-sigma-factor_SerPK"/>
</dbReference>
<proteinExistence type="predicted"/>
<evidence type="ECO:0000313" key="3">
    <source>
        <dbReference type="EMBL" id="PFG37005.1"/>
    </source>
</evidence>
<gene>
    <name evidence="3" type="ORF">ATL41_1749</name>
</gene>
<dbReference type="CDD" id="cd16936">
    <property type="entry name" value="HATPase_RsbW-like"/>
    <property type="match status" value="1"/>
</dbReference>
<evidence type="ECO:0000259" key="2">
    <source>
        <dbReference type="Pfam" id="PF13581"/>
    </source>
</evidence>
<dbReference type="RefSeq" id="WP_098458118.1">
    <property type="nucleotide sequence ID" value="NZ_PDJH01000001.1"/>
</dbReference>
<keyword evidence="3" id="KW-0808">Transferase</keyword>
<keyword evidence="4" id="KW-1185">Reference proteome</keyword>
<evidence type="ECO:0000256" key="1">
    <source>
        <dbReference type="ARBA" id="ARBA00022527"/>
    </source>
</evidence>
<name>A0A2A9EFF1_9MICO</name>
<dbReference type="OrthoDB" id="4251531at2"/>
<comment type="caution">
    <text evidence="3">The sequence shown here is derived from an EMBL/GenBank/DDBJ whole genome shotgun (WGS) entry which is preliminary data.</text>
</comment>
<organism evidence="3 4">
    <name type="scientific">Flavimobilis soli</name>
    <dbReference type="NCBI Taxonomy" id="442709"/>
    <lineage>
        <taxon>Bacteria</taxon>
        <taxon>Bacillati</taxon>
        <taxon>Actinomycetota</taxon>
        <taxon>Actinomycetes</taxon>
        <taxon>Micrococcales</taxon>
        <taxon>Jonesiaceae</taxon>
        <taxon>Flavimobilis</taxon>
    </lineage>
</organism>
<dbReference type="EMBL" id="PDJH01000001">
    <property type="protein sequence ID" value="PFG37005.1"/>
    <property type="molecule type" value="Genomic_DNA"/>
</dbReference>